<dbReference type="Proteomes" id="UP000235786">
    <property type="component" value="Unassembled WGS sequence"/>
</dbReference>
<accession>A0A2J6RPE3</accession>
<organism evidence="2 3">
    <name type="scientific">Hyaloscypha variabilis (strain UAMH 11265 / GT02V1 / F)</name>
    <name type="common">Meliniomyces variabilis</name>
    <dbReference type="NCBI Taxonomy" id="1149755"/>
    <lineage>
        <taxon>Eukaryota</taxon>
        <taxon>Fungi</taxon>
        <taxon>Dikarya</taxon>
        <taxon>Ascomycota</taxon>
        <taxon>Pezizomycotina</taxon>
        <taxon>Leotiomycetes</taxon>
        <taxon>Helotiales</taxon>
        <taxon>Hyaloscyphaceae</taxon>
        <taxon>Hyaloscypha</taxon>
        <taxon>Hyaloscypha variabilis</taxon>
    </lineage>
</organism>
<evidence type="ECO:0000256" key="1">
    <source>
        <dbReference type="SAM" id="MobiDB-lite"/>
    </source>
</evidence>
<dbReference type="AlphaFoldDB" id="A0A2J6RPE3"/>
<gene>
    <name evidence="2" type="ORF">L207DRAFT_511881</name>
</gene>
<evidence type="ECO:0000313" key="3">
    <source>
        <dbReference type="Proteomes" id="UP000235786"/>
    </source>
</evidence>
<feature type="compositionally biased region" description="Basic and acidic residues" evidence="1">
    <location>
        <begin position="49"/>
        <end position="80"/>
    </location>
</feature>
<name>A0A2J6RPE3_HYAVF</name>
<proteinExistence type="predicted"/>
<evidence type="ECO:0000313" key="2">
    <source>
        <dbReference type="EMBL" id="PMD40387.1"/>
    </source>
</evidence>
<reference evidence="2 3" key="1">
    <citation type="submission" date="2016-04" db="EMBL/GenBank/DDBJ databases">
        <title>A degradative enzymes factory behind the ericoid mycorrhizal symbiosis.</title>
        <authorList>
            <consortium name="DOE Joint Genome Institute"/>
            <person name="Martino E."/>
            <person name="Morin E."/>
            <person name="Grelet G."/>
            <person name="Kuo A."/>
            <person name="Kohler A."/>
            <person name="Daghino S."/>
            <person name="Barry K."/>
            <person name="Choi C."/>
            <person name="Cichocki N."/>
            <person name="Clum A."/>
            <person name="Copeland A."/>
            <person name="Hainaut M."/>
            <person name="Haridas S."/>
            <person name="Labutti K."/>
            <person name="Lindquist E."/>
            <person name="Lipzen A."/>
            <person name="Khouja H.-R."/>
            <person name="Murat C."/>
            <person name="Ohm R."/>
            <person name="Olson A."/>
            <person name="Spatafora J."/>
            <person name="Veneault-Fourrey C."/>
            <person name="Henrissat B."/>
            <person name="Grigoriev I."/>
            <person name="Martin F."/>
            <person name="Perotto S."/>
        </authorList>
    </citation>
    <scope>NUCLEOTIDE SEQUENCE [LARGE SCALE GENOMIC DNA]</scope>
    <source>
        <strain evidence="2 3">F</strain>
    </source>
</reference>
<dbReference type="OrthoDB" id="4755094at2759"/>
<keyword evidence="3" id="KW-1185">Reference proteome</keyword>
<feature type="region of interest" description="Disordered" evidence="1">
    <location>
        <begin position="1"/>
        <end position="108"/>
    </location>
</feature>
<sequence length="500" mass="57194">MSDLDSRTCDSMVGAYPQDKPGTETDGMEWESSSELHQLGAEVGGVKIGRSDKEIKQTPAEESRHLDDQFEHTEKAEVSRADPAFLSDQPLPSSTDTEHKSKASQPKQELIESLINTEARLKTTTVNDDRSRTSISEFELNSTLEEACETARKFKETQREHDILQRQVLELQKELRDAHDFIFSLQPRREQITESEAAAEFRSLGRTIEDWVETNLGDDIHDRSILKRPHASQIRRFLTFVSLPGKEASRRPDTDVYNVMAAIMKFLCSEIFDKDFYCPIEEGAMDFLNSILMSMRKLEPRRDLSTWRRWRSETLTALAGRREFASQRQRLINHLVSELTSMLLIFLPRSDIHKLAPSVYDAIIEPALLLAHKLQLSLDKFSLSWTHFAGTKLEERSIDPRDYNSFECVDILRSGKVMKSQAVAASGNITYMFDLTPALIYEAVKADAFADPRVLNRGRILVAATKEGDGQFVYPRKDSEEPTLVAWLFEKMRKHYSSHK</sequence>
<dbReference type="EMBL" id="KZ613945">
    <property type="protein sequence ID" value="PMD40387.1"/>
    <property type="molecule type" value="Genomic_DNA"/>
</dbReference>
<protein>
    <submittedName>
        <fullName evidence="2">Uncharacterized protein</fullName>
    </submittedName>
</protein>